<sequence length="232" mass="26253">MNRSCVNCLKYLVLSLNFLCWLCGAFVVAFGEFQMIHSKFASLITSFWPIYPANTLVVTGTIVTCVCYLGMLGGMKENRCMLISFFVLLFVLMLVELAMACVFLVYSRKIDAYFEEDLMRSLDIYRQSSSENNTDIKKDFDTVHYLFRCCGVHGEADWKGDIPISCCTEDPCNTLNHANWPEGCLVKLRDWFASNYVSTGAGVVTLFIIQFICLSITVPLFCHISRSGLGYK</sequence>
<evidence type="ECO:0000256" key="3">
    <source>
        <dbReference type="ARBA" id="ARBA00022692"/>
    </source>
</evidence>
<keyword evidence="9" id="KW-1185">Reference proteome</keyword>
<dbReference type="Proteomes" id="UP001228049">
    <property type="component" value="Unassembled WGS sequence"/>
</dbReference>
<dbReference type="AlphaFoldDB" id="A0AAD9C0E5"/>
<dbReference type="GO" id="GO:0005886">
    <property type="term" value="C:plasma membrane"/>
    <property type="evidence" value="ECO:0007669"/>
    <property type="project" value="TreeGrafter"/>
</dbReference>
<feature type="transmembrane region" description="Helical" evidence="7">
    <location>
        <begin position="196"/>
        <end position="222"/>
    </location>
</feature>
<name>A0AAD9C0E5_DISEL</name>
<dbReference type="PANTHER" id="PTHR19282">
    <property type="entry name" value="TETRASPANIN"/>
    <property type="match status" value="1"/>
</dbReference>
<dbReference type="Pfam" id="PF00335">
    <property type="entry name" value="Tetraspanin"/>
    <property type="match status" value="1"/>
</dbReference>
<feature type="disulfide bond" evidence="6">
    <location>
        <begin position="149"/>
        <end position="184"/>
    </location>
</feature>
<evidence type="ECO:0000313" key="9">
    <source>
        <dbReference type="Proteomes" id="UP001228049"/>
    </source>
</evidence>
<keyword evidence="6" id="KW-1015">Disulfide bond</keyword>
<evidence type="ECO:0000256" key="7">
    <source>
        <dbReference type="RuleBase" id="RU361218"/>
    </source>
</evidence>
<evidence type="ECO:0000256" key="2">
    <source>
        <dbReference type="ARBA" id="ARBA00006840"/>
    </source>
</evidence>
<comment type="subcellular location">
    <subcellularLocation>
        <location evidence="1 7">Membrane</location>
        <topology evidence="1 7">Multi-pass membrane protein</topology>
    </subcellularLocation>
</comment>
<proteinExistence type="inferred from homology"/>
<dbReference type="PIRSF" id="PIRSF002419">
    <property type="entry name" value="Tetraspanin"/>
    <property type="match status" value="1"/>
</dbReference>
<dbReference type="InterPro" id="IPR008952">
    <property type="entry name" value="Tetraspanin_EC2_sf"/>
</dbReference>
<dbReference type="SUPFAM" id="SSF48652">
    <property type="entry name" value="Tetraspanin"/>
    <property type="match status" value="1"/>
</dbReference>
<protein>
    <recommendedName>
        <fullName evidence="7">Tetraspanin</fullName>
    </recommendedName>
</protein>
<accession>A0AAD9C0E5</accession>
<dbReference type="PRINTS" id="PR00259">
    <property type="entry name" value="TMFOUR"/>
</dbReference>
<organism evidence="8 9">
    <name type="scientific">Dissostichus eleginoides</name>
    <name type="common">Patagonian toothfish</name>
    <name type="synonym">Dissostichus amissus</name>
    <dbReference type="NCBI Taxonomy" id="100907"/>
    <lineage>
        <taxon>Eukaryota</taxon>
        <taxon>Metazoa</taxon>
        <taxon>Chordata</taxon>
        <taxon>Craniata</taxon>
        <taxon>Vertebrata</taxon>
        <taxon>Euteleostomi</taxon>
        <taxon>Actinopterygii</taxon>
        <taxon>Neopterygii</taxon>
        <taxon>Teleostei</taxon>
        <taxon>Neoteleostei</taxon>
        <taxon>Acanthomorphata</taxon>
        <taxon>Eupercaria</taxon>
        <taxon>Perciformes</taxon>
        <taxon>Notothenioidei</taxon>
        <taxon>Nototheniidae</taxon>
        <taxon>Dissostichus</taxon>
    </lineage>
</organism>
<dbReference type="Gene3D" id="1.10.1450.10">
    <property type="entry name" value="Tetraspanin"/>
    <property type="match status" value="1"/>
</dbReference>
<dbReference type="PANTHER" id="PTHR19282:SF39">
    <property type="entry name" value="LEUKOCYTE SURFACE ANTIGEN CD53"/>
    <property type="match status" value="1"/>
</dbReference>
<evidence type="ECO:0000256" key="1">
    <source>
        <dbReference type="ARBA" id="ARBA00004141"/>
    </source>
</evidence>
<feature type="transmembrane region" description="Helical" evidence="7">
    <location>
        <begin position="50"/>
        <end position="70"/>
    </location>
</feature>
<keyword evidence="5 7" id="KW-0472">Membrane</keyword>
<keyword evidence="3 7" id="KW-0812">Transmembrane</keyword>
<evidence type="ECO:0000256" key="6">
    <source>
        <dbReference type="PIRSR" id="PIRSR002419-1"/>
    </source>
</evidence>
<evidence type="ECO:0000313" key="8">
    <source>
        <dbReference type="EMBL" id="KAK1892661.1"/>
    </source>
</evidence>
<feature type="transmembrane region" description="Helical" evidence="7">
    <location>
        <begin position="12"/>
        <end position="30"/>
    </location>
</feature>
<dbReference type="InterPro" id="IPR018499">
    <property type="entry name" value="Tetraspanin/Peripherin"/>
</dbReference>
<comment type="caution">
    <text evidence="8">The sequence shown here is derived from an EMBL/GenBank/DDBJ whole genome shotgun (WGS) entry which is preliminary data.</text>
</comment>
<evidence type="ECO:0000256" key="5">
    <source>
        <dbReference type="ARBA" id="ARBA00023136"/>
    </source>
</evidence>
<evidence type="ECO:0000256" key="4">
    <source>
        <dbReference type="ARBA" id="ARBA00022989"/>
    </source>
</evidence>
<feature type="transmembrane region" description="Helical" evidence="7">
    <location>
        <begin position="82"/>
        <end position="106"/>
    </location>
</feature>
<dbReference type="EMBL" id="JASDAP010000013">
    <property type="protein sequence ID" value="KAK1892661.1"/>
    <property type="molecule type" value="Genomic_DNA"/>
</dbReference>
<reference evidence="8" key="1">
    <citation type="submission" date="2023-04" db="EMBL/GenBank/DDBJ databases">
        <title>Chromosome-level genome of Chaenocephalus aceratus.</title>
        <authorList>
            <person name="Park H."/>
        </authorList>
    </citation>
    <scope>NUCLEOTIDE SEQUENCE</scope>
    <source>
        <strain evidence="8">DE</strain>
        <tissue evidence="8">Muscle</tissue>
    </source>
</reference>
<gene>
    <name evidence="8" type="ORF">KUDE01_007735</name>
</gene>
<feature type="disulfide bond" evidence="6">
    <location>
        <begin position="150"/>
        <end position="167"/>
    </location>
</feature>
<keyword evidence="4 7" id="KW-1133">Transmembrane helix</keyword>
<dbReference type="InterPro" id="IPR000301">
    <property type="entry name" value="Tetraspanin_animals"/>
</dbReference>
<comment type="similarity">
    <text evidence="2 7">Belongs to the tetraspanin (TM4SF) family.</text>
</comment>